<dbReference type="SUPFAM" id="SSF53474">
    <property type="entry name" value="alpha/beta-Hydrolases"/>
    <property type="match status" value="1"/>
</dbReference>
<name>A0ABU6S2F5_9FABA</name>
<reference evidence="4 5" key="1">
    <citation type="journal article" date="2023" name="Plants (Basel)">
        <title>Bridging the Gap: Combining Genomics and Transcriptomics Approaches to Understand Stylosanthes scabra, an Orphan Legume from the Brazilian Caatinga.</title>
        <authorList>
            <person name="Ferreira-Neto J.R.C."/>
            <person name="da Silva M.D."/>
            <person name="Binneck E."/>
            <person name="de Melo N.F."/>
            <person name="da Silva R.H."/>
            <person name="de Melo A.L.T.M."/>
            <person name="Pandolfi V."/>
            <person name="Bustamante F.O."/>
            <person name="Brasileiro-Vidal A.C."/>
            <person name="Benko-Iseppon A.M."/>
        </authorList>
    </citation>
    <scope>NUCLEOTIDE SEQUENCE [LARGE SCALE GENOMIC DNA]</scope>
    <source>
        <tissue evidence="4">Leaves</tissue>
    </source>
</reference>
<dbReference type="PANTHER" id="PTHR46023:SF6">
    <property type="entry name" value="LIPASE CLASS 3 FAMILY PROTEIN"/>
    <property type="match status" value="1"/>
</dbReference>
<dbReference type="Pfam" id="PF01764">
    <property type="entry name" value="Lipase_3"/>
    <property type="match status" value="1"/>
</dbReference>
<keyword evidence="5" id="KW-1185">Reference proteome</keyword>
<dbReference type="Proteomes" id="UP001341840">
    <property type="component" value="Unassembled WGS sequence"/>
</dbReference>
<dbReference type="InterPro" id="IPR002921">
    <property type="entry name" value="Fungal_lipase-type"/>
</dbReference>
<feature type="region of interest" description="Disordered" evidence="2">
    <location>
        <begin position="189"/>
        <end position="215"/>
    </location>
</feature>
<keyword evidence="1" id="KW-0378">Hydrolase</keyword>
<protein>
    <recommendedName>
        <fullName evidence="3">Fungal lipase-type domain-containing protein</fullName>
    </recommendedName>
</protein>
<comment type="caution">
    <text evidence="4">The sequence shown here is derived from an EMBL/GenBank/DDBJ whole genome shotgun (WGS) entry which is preliminary data.</text>
</comment>
<proteinExistence type="predicted"/>
<organism evidence="4 5">
    <name type="scientific">Stylosanthes scabra</name>
    <dbReference type="NCBI Taxonomy" id="79078"/>
    <lineage>
        <taxon>Eukaryota</taxon>
        <taxon>Viridiplantae</taxon>
        <taxon>Streptophyta</taxon>
        <taxon>Embryophyta</taxon>
        <taxon>Tracheophyta</taxon>
        <taxon>Spermatophyta</taxon>
        <taxon>Magnoliopsida</taxon>
        <taxon>eudicotyledons</taxon>
        <taxon>Gunneridae</taxon>
        <taxon>Pentapetalae</taxon>
        <taxon>rosids</taxon>
        <taxon>fabids</taxon>
        <taxon>Fabales</taxon>
        <taxon>Fabaceae</taxon>
        <taxon>Papilionoideae</taxon>
        <taxon>50 kb inversion clade</taxon>
        <taxon>dalbergioids sensu lato</taxon>
        <taxon>Dalbergieae</taxon>
        <taxon>Pterocarpus clade</taxon>
        <taxon>Stylosanthes</taxon>
    </lineage>
</organism>
<sequence>MVAAARWIAKVSTPTLHKALGECPDFKIKIVGHSLGGGTAALLTYILREQKEFSSSTCVAFAPAACMTWELAESGKHFITTIINGSDLVPTFSTSSVDDLRSEVTASSWLNDLRDQVEHTKVLNVVYRSATALGSRLPSISNAKARVAGAGALLRPVTSSTQVMMKRAQSVAEAVVRTRSSLSSWSCMSARRRRVGPSQNSKLENSAEASVDSKRNAESLFTEEIVVDPMLSKDESSSLSGGYSHDDIDEEEQLLPANQYVTTSTADGVTEGELWYQLEQELQQKDNITNIQAREEEAAAAKEIIEENQLIDAAESSNSITSENLDNQRFYPPGRIMHIVPVPSSADSNSNSDGSIEERVCLYETPRELYSKLRLSKTMINDHYMPMYKRMMELLIRELEKDSNFEMIM</sequence>
<evidence type="ECO:0000256" key="2">
    <source>
        <dbReference type="SAM" id="MobiDB-lite"/>
    </source>
</evidence>
<feature type="domain" description="Fungal lipase-type" evidence="3">
    <location>
        <begin position="2"/>
        <end position="94"/>
    </location>
</feature>
<dbReference type="CDD" id="cd00741">
    <property type="entry name" value="Lipase"/>
    <property type="match status" value="1"/>
</dbReference>
<dbReference type="EMBL" id="JASCZI010060416">
    <property type="protein sequence ID" value="MED6130324.1"/>
    <property type="molecule type" value="Genomic_DNA"/>
</dbReference>
<dbReference type="Gene3D" id="3.40.50.1820">
    <property type="entry name" value="alpha/beta hydrolase"/>
    <property type="match status" value="1"/>
</dbReference>
<dbReference type="InterPro" id="IPR029058">
    <property type="entry name" value="AB_hydrolase_fold"/>
</dbReference>
<dbReference type="PANTHER" id="PTHR46023">
    <property type="entry name" value="LIPASE CLASS 3 PROTEIN-LIKE"/>
    <property type="match status" value="1"/>
</dbReference>
<feature type="compositionally biased region" description="Polar residues" evidence="2">
    <location>
        <begin position="197"/>
        <end position="208"/>
    </location>
</feature>
<evidence type="ECO:0000259" key="3">
    <source>
        <dbReference type="Pfam" id="PF01764"/>
    </source>
</evidence>
<accession>A0ABU6S2F5</accession>
<evidence type="ECO:0000256" key="1">
    <source>
        <dbReference type="ARBA" id="ARBA00022801"/>
    </source>
</evidence>
<gene>
    <name evidence="4" type="ORF">PIB30_000221</name>
</gene>
<evidence type="ECO:0000313" key="4">
    <source>
        <dbReference type="EMBL" id="MED6130324.1"/>
    </source>
</evidence>
<evidence type="ECO:0000313" key="5">
    <source>
        <dbReference type="Proteomes" id="UP001341840"/>
    </source>
</evidence>